<evidence type="ECO:0000256" key="7">
    <source>
        <dbReference type="ARBA" id="ARBA00023180"/>
    </source>
</evidence>
<keyword evidence="11" id="KW-1185">Reference proteome</keyword>
<dbReference type="PANTHER" id="PTHR13533">
    <property type="entry name" value="N-ACETYLNEURAMINATE 9-O-ACETYLTRANSFERASE"/>
    <property type="match status" value="1"/>
</dbReference>
<dbReference type="GO" id="GO:0005975">
    <property type="term" value="P:carbohydrate metabolic process"/>
    <property type="evidence" value="ECO:0007669"/>
    <property type="project" value="UniProtKB-ARBA"/>
</dbReference>
<gene>
    <name evidence="10" type="ORF">FIE12Z_5240</name>
</gene>
<evidence type="ECO:0000256" key="8">
    <source>
        <dbReference type="SAM" id="Phobius"/>
    </source>
</evidence>
<evidence type="ECO:0000256" key="2">
    <source>
        <dbReference type="ARBA" id="ARBA00010666"/>
    </source>
</evidence>
<proteinExistence type="inferred from homology"/>
<keyword evidence="3 10" id="KW-0808">Transferase</keyword>
<organism evidence="10 11">
    <name type="scientific">Fusarium flagelliforme</name>
    <dbReference type="NCBI Taxonomy" id="2675880"/>
    <lineage>
        <taxon>Eukaryota</taxon>
        <taxon>Fungi</taxon>
        <taxon>Dikarya</taxon>
        <taxon>Ascomycota</taxon>
        <taxon>Pezizomycotina</taxon>
        <taxon>Sordariomycetes</taxon>
        <taxon>Hypocreomycetidae</taxon>
        <taxon>Hypocreales</taxon>
        <taxon>Nectriaceae</taxon>
        <taxon>Fusarium</taxon>
        <taxon>Fusarium incarnatum-equiseti species complex</taxon>
    </lineage>
</organism>
<dbReference type="GO" id="GO:0016740">
    <property type="term" value="F:transferase activity"/>
    <property type="evidence" value="ECO:0007669"/>
    <property type="project" value="UniProtKB-KW"/>
</dbReference>
<feature type="domain" description="Cas1p 10 TM acyl transferase" evidence="9">
    <location>
        <begin position="312"/>
        <end position="651"/>
    </location>
</feature>
<feature type="transmembrane region" description="Helical" evidence="8">
    <location>
        <begin position="254"/>
        <end position="274"/>
    </location>
</feature>
<dbReference type="Proteomes" id="UP000265631">
    <property type="component" value="Unassembled WGS sequence"/>
</dbReference>
<dbReference type="Pfam" id="PF07779">
    <property type="entry name" value="Cas1_AcylT"/>
    <property type="match status" value="1"/>
</dbReference>
<dbReference type="GO" id="GO:0016020">
    <property type="term" value="C:membrane"/>
    <property type="evidence" value="ECO:0007669"/>
    <property type="project" value="UniProtKB-SubCell"/>
</dbReference>
<dbReference type="PANTHER" id="PTHR13533:SF1">
    <property type="entry name" value="N-ACETYLNEURAMINATE 9-O-ACETYLTRANSFERASE"/>
    <property type="match status" value="1"/>
</dbReference>
<dbReference type="AlphaFoldDB" id="A0A395MS09"/>
<keyword evidence="6 8" id="KW-0472">Membrane</keyword>
<comment type="similarity">
    <text evidence="2">Belongs to the PC-esterase family. CASD1 subfamily.</text>
</comment>
<comment type="caution">
    <text evidence="10">The sequence shown here is derived from an EMBL/GenBank/DDBJ whole genome shotgun (WGS) entry which is preliminary data.</text>
</comment>
<keyword evidence="4 8" id="KW-0812">Transmembrane</keyword>
<evidence type="ECO:0000256" key="5">
    <source>
        <dbReference type="ARBA" id="ARBA00022989"/>
    </source>
</evidence>
<dbReference type="GO" id="GO:0005794">
    <property type="term" value="C:Golgi apparatus"/>
    <property type="evidence" value="ECO:0007669"/>
    <property type="project" value="UniProtKB-ARBA"/>
</dbReference>
<dbReference type="InterPro" id="IPR012419">
    <property type="entry name" value="Cas1_AcylTrans_dom"/>
</dbReference>
<feature type="transmembrane region" description="Helical" evidence="8">
    <location>
        <begin position="482"/>
        <end position="503"/>
    </location>
</feature>
<evidence type="ECO:0000256" key="6">
    <source>
        <dbReference type="ARBA" id="ARBA00023136"/>
    </source>
</evidence>
<evidence type="ECO:0000259" key="9">
    <source>
        <dbReference type="Pfam" id="PF07779"/>
    </source>
</evidence>
<evidence type="ECO:0000313" key="11">
    <source>
        <dbReference type="Proteomes" id="UP000265631"/>
    </source>
</evidence>
<feature type="transmembrane region" description="Helical" evidence="8">
    <location>
        <begin position="515"/>
        <end position="535"/>
    </location>
</feature>
<feature type="transmembrane region" description="Helical" evidence="8">
    <location>
        <begin position="440"/>
        <end position="462"/>
    </location>
</feature>
<accession>A0A395MS09</accession>
<evidence type="ECO:0000313" key="10">
    <source>
        <dbReference type="EMBL" id="RFN50477.1"/>
    </source>
</evidence>
<feature type="transmembrane region" description="Helical" evidence="8">
    <location>
        <begin position="547"/>
        <end position="565"/>
    </location>
</feature>
<feature type="transmembrane region" description="Helical" evidence="8">
    <location>
        <begin position="409"/>
        <end position="428"/>
    </location>
</feature>
<evidence type="ECO:0000256" key="4">
    <source>
        <dbReference type="ARBA" id="ARBA00022692"/>
    </source>
</evidence>
<feature type="transmembrane region" description="Helical" evidence="8">
    <location>
        <begin position="286"/>
        <end position="303"/>
    </location>
</feature>
<sequence length="727" mass="83529">MASMLDRKQFEKDHLIKNFPKMEPFNMTYHGQKIERITNVWLDIHDKEQFVQNIGMYTDEKTNVPAIGEQKGPGLIYISAGAWFTHNHVITAGIKGLENWTDPWEERYDLYKNHVISLSNLVGDNTPEHDPFTAPMDPYDGIGNQIFYAPPAGPRYLGDEPERKMDRDRRADEVIDMQQWLHDNEDKMSIPLMWSIPGLVVGQDKIWRDPLRTGFHVKFHVAKLRANILFNMRCNAKLDRIKPYPYSRTCCTDYGIKTFTQLALVYLGTVYLIMMAKGSKLWQLKDFIALSFAWIAVLIFTIRRSDSVQDSYSMQPVTDQPFLSRDQMDEWKGWMQCLILTYHWTGAQGSSIDTLFHLCVCGYLFQVGYNNTLYYMSEGDFSFNHVAATLLRLNLLPCFLSYFMDTDYMFYYISPLLSFWFLVVYATMAISGNRNNDVQFLLAKICISLVLVSTIQLATPLTHWTFHILKGIFKVQWNDKEWQYHITMNTFIVYIGMLAAIMYREMKNAKITIHRGLRISLALGSLLAICHYLYVAPTLERDAYEKWYPYISAIPTLAFLVLRNVSTSARNHYSKAMAWLGRCHVETYILQAHLLLAADNNGILIVDGLFGDGTLLGDRWRTLVVLVPIFLWLSHAVADSTAYIVKLILHESASSGKTGWLGRFPGCSNITTPQIRILCILLIMWCLNLMTPGHEIPAAPNGGHKLSIVKDFPKQRPSLAPLNGTMW</sequence>
<name>A0A395MS09_9HYPO</name>
<keyword evidence="7" id="KW-0325">Glycoprotein</keyword>
<evidence type="ECO:0000256" key="3">
    <source>
        <dbReference type="ARBA" id="ARBA00022679"/>
    </source>
</evidence>
<reference evidence="10 11" key="1">
    <citation type="journal article" date="2018" name="PLoS Pathog.">
        <title>Evolution of structural diversity of trichothecenes, a family of toxins produced by plant pathogenic and entomopathogenic fungi.</title>
        <authorList>
            <person name="Proctor R.H."/>
            <person name="McCormick S.P."/>
            <person name="Kim H.S."/>
            <person name="Cardoza R.E."/>
            <person name="Stanley A.M."/>
            <person name="Lindo L."/>
            <person name="Kelly A."/>
            <person name="Brown D.W."/>
            <person name="Lee T."/>
            <person name="Vaughan M.M."/>
            <person name="Alexander N.J."/>
            <person name="Busman M."/>
            <person name="Gutierrez S."/>
        </authorList>
    </citation>
    <scope>NUCLEOTIDE SEQUENCE [LARGE SCALE GENOMIC DNA]</scope>
    <source>
        <strain evidence="10 11">NRRL 13405</strain>
    </source>
</reference>
<comment type="subcellular location">
    <subcellularLocation>
        <location evidence="1">Membrane</location>
        <topology evidence="1">Multi-pass membrane protein</topology>
    </subcellularLocation>
</comment>
<protein>
    <submittedName>
        <fullName evidence="10">Putative o-acetyltransferase cas1</fullName>
    </submittedName>
</protein>
<dbReference type="EMBL" id="PXXK01000136">
    <property type="protein sequence ID" value="RFN50477.1"/>
    <property type="molecule type" value="Genomic_DNA"/>
</dbReference>
<keyword evidence="5 8" id="KW-1133">Transmembrane helix</keyword>
<evidence type="ECO:0000256" key="1">
    <source>
        <dbReference type="ARBA" id="ARBA00004141"/>
    </source>
</evidence>